<feature type="domain" description="HMA" evidence="2">
    <location>
        <begin position="27"/>
        <end position="92"/>
    </location>
</feature>
<dbReference type="CDD" id="cd00371">
    <property type="entry name" value="HMA"/>
    <property type="match status" value="1"/>
</dbReference>
<dbReference type="SUPFAM" id="SSF55008">
    <property type="entry name" value="HMA, heavy metal-associated domain"/>
    <property type="match status" value="1"/>
</dbReference>
<dbReference type="InterPro" id="IPR036163">
    <property type="entry name" value="HMA_dom_sf"/>
</dbReference>
<organism evidence="3 4">
    <name type="scientific">Kitasatospora aburaviensis</name>
    <dbReference type="NCBI Taxonomy" id="67265"/>
    <lineage>
        <taxon>Bacteria</taxon>
        <taxon>Bacillati</taxon>
        <taxon>Actinomycetota</taxon>
        <taxon>Actinomycetes</taxon>
        <taxon>Kitasatosporales</taxon>
        <taxon>Streptomycetaceae</taxon>
        <taxon>Kitasatospora</taxon>
    </lineage>
</organism>
<protein>
    <submittedName>
        <fullName evidence="3">Heavy-metal-associated domain-containing protein</fullName>
    </submittedName>
</protein>
<dbReference type="RefSeq" id="WP_313762775.1">
    <property type="nucleotide sequence ID" value="NZ_BAAAVH010000059.1"/>
</dbReference>
<accession>A0ABW1FAM6</accession>
<comment type="caution">
    <text evidence="3">The sequence shown here is derived from an EMBL/GenBank/DDBJ whole genome shotgun (WGS) entry which is preliminary data.</text>
</comment>
<dbReference type="InterPro" id="IPR006121">
    <property type="entry name" value="HMA_dom"/>
</dbReference>
<dbReference type="PROSITE" id="PS50846">
    <property type="entry name" value="HMA_2"/>
    <property type="match status" value="1"/>
</dbReference>
<dbReference type="InterPro" id="IPR017969">
    <property type="entry name" value="Heavy-metal-associated_CS"/>
</dbReference>
<dbReference type="Proteomes" id="UP001596067">
    <property type="component" value="Unassembled WGS sequence"/>
</dbReference>
<evidence type="ECO:0000259" key="2">
    <source>
        <dbReference type="PROSITE" id="PS50846"/>
    </source>
</evidence>
<sequence>MSCCSSNGTCSSTAAATAAVEPAPVAVTAVYAVAGMTCGHCEQAVGKAVAGLPGVTAVSVDVRGGLVTVSAGAELDDEALRAAIDGAGYELTGRA</sequence>
<keyword evidence="4" id="KW-1185">Reference proteome</keyword>
<evidence type="ECO:0000256" key="1">
    <source>
        <dbReference type="ARBA" id="ARBA00022723"/>
    </source>
</evidence>
<dbReference type="Pfam" id="PF00403">
    <property type="entry name" value="HMA"/>
    <property type="match status" value="1"/>
</dbReference>
<dbReference type="PROSITE" id="PS01047">
    <property type="entry name" value="HMA_1"/>
    <property type="match status" value="1"/>
</dbReference>
<name>A0ABW1FAM6_9ACTN</name>
<dbReference type="Gene3D" id="3.30.70.100">
    <property type="match status" value="1"/>
</dbReference>
<proteinExistence type="predicted"/>
<reference evidence="4" key="1">
    <citation type="journal article" date="2019" name="Int. J. Syst. Evol. Microbiol.">
        <title>The Global Catalogue of Microorganisms (GCM) 10K type strain sequencing project: providing services to taxonomists for standard genome sequencing and annotation.</title>
        <authorList>
            <consortium name="The Broad Institute Genomics Platform"/>
            <consortium name="The Broad Institute Genome Sequencing Center for Infectious Disease"/>
            <person name="Wu L."/>
            <person name="Ma J."/>
        </authorList>
    </citation>
    <scope>NUCLEOTIDE SEQUENCE [LARGE SCALE GENOMIC DNA]</scope>
    <source>
        <strain evidence="4">CGMCC 4.1469</strain>
    </source>
</reference>
<gene>
    <name evidence="3" type="ORF">ACFP0N_38680</name>
</gene>
<evidence type="ECO:0000313" key="3">
    <source>
        <dbReference type="EMBL" id="MFC5890894.1"/>
    </source>
</evidence>
<evidence type="ECO:0000313" key="4">
    <source>
        <dbReference type="Proteomes" id="UP001596067"/>
    </source>
</evidence>
<dbReference type="EMBL" id="JBHSOD010000101">
    <property type="protein sequence ID" value="MFC5890894.1"/>
    <property type="molecule type" value="Genomic_DNA"/>
</dbReference>
<keyword evidence="1" id="KW-0479">Metal-binding</keyword>